<dbReference type="AlphaFoldDB" id="A0A6V7H935"/>
<accession>A0A6V7H935</accession>
<gene>
    <name evidence="2" type="ORF">MHI_LOCUS664408</name>
</gene>
<comment type="caution">
    <text evidence="2">The sequence shown here is derived from an EMBL/GenBank/DDBJ whole genome shotgun (WGS) entry which is preliminary data.</text>
</comment>
<organism evidence="2 3">
    <name type="scientific">Heterotrigona itama</name>
    <dbReference type="NCBI Taxonomy" id="395501"/>
    <lineage>
        <taxon>Eukaryota</taxon>
        <taxon>Metazoa</taxon>
        <taxon>Ecdysozoa</taxon>
        <taxon>Arthropoda</taxon>
        <taxon>Hexapoda</taxon>
        <taxon>Insecta</taxon>
        <taxon>Pterygota</taxon>
        <taxon>Neoptera</taxon>
        <taxon>Endopterygota</taxon>
        <taxon>Hymenoptera</taxon>
        <taxon>Apocrita</taxon>
        <taxon>Aculeata</taxon>
        <taxon>Apoidea</taxon>
        <taxon>Anthophila</taxon>
        <taxon>Apidae</taxon>
        <taxon>Heterotrigona</taxon>
    </lineage>
</organism>
<feature type="transmembrane region" description="Helical" evidence="1">
    <location>
        <begin position="61"/>
        <end position="81"/>
    </location>
</feature>
<name>A0A6V7H935_9HYME</name>
<protein>
    <submittedName>
        <fullName evidence="2">Uncharacterized protein</fullName>
    </submittedName>
</protein>
<evidence type="ECO:0000256" key="1">
    <source>
        <dbReference type="SAM" id="Phobius"/>
    </source>
</evidence>
<dbReference type="EMBL" id="CAJDYZ010009502">
    <property type="protein sequence ID" value="CAD1476678.1"/>
    <property type="molecule type" value="Genomic_DNA"/>
</dbReference>
<keyword evidence="1" id="KW-0472">Membrane</keyword>
<evidence type="ECO:0000313" key="3">
    <source>
        <dbReference type="Proteomes" id="UP000752696"/>
    </source>
</evidence>
<reference evidence="2" key="1">
    <citation type="submission" date="2020-07" db="EMBL/GenBank/DDBJ databases">
        <authorList>
            <person name="Nazaruddin N."/>
        </authorList>
    </citation>
    <scope>NUCLEOTIDE SEQUENCE</scope>
</reference>
<dbReference type="OrthoDB" id="5920040at2759"/>
<keyword evidence="1" id="KW-1133">Transmembrane helix</keyword>
<proteinExistence type="predicted"/>
<feature type="transmembrane region" description="Helical" evidence="1">
    <location>
        <begin position="87"/>
        <end position="107"/>
    </location>
</feature>
<dbReference type="Proteomes" id="UP000752696">
    <property type="component" value="Unassembled WGS sequence"/>
</dbReference>
<keyword evidence="3" id="KW-1185">Reference proteome</keyword>
<sequence>MSHPYWRPIMNSNYSRTLTFLIVPNISSFIPEQLINRSKIKIPRNTKLVDPTFHRPAPMEMFLGVGAAISVFCIGQINLSPPNGPDLYYFFGWVIAGSVPIISATHATMCHSITPLQTDFIRFWEIEEEPQIQRLSKSDATCHRPSHPYDTQFRRKARRRAAVQEQETAARQI</sequence>
<keyword evidence="1" id="KW-0812">Transmembrane</keyword>
<evidence type="ECO:0000313" key="2">
    <source>
        <dbReference type="EMBL" id="CAD1476678.1"/>
    </source>
</evidence>